<sequence>MTTDQVPATPPPKRDFRFGTADARARRAGVRETEKAVTRLRVRPTRSSERSRASSPALTESFPLFRSRRTAGSQRPVRRALTQTRFWPRRRPTQKPKPQASAWVPRVRLRLAQDVSAACFCSEVFSPRNRCSGQKETGKQSRGLRGLSPQREESARRPQAPLPRRRSRPGARYSPAQRLPPPRPATPYSSSPHRETSPAATSRAPPGPRARGPAHRPRPSRAYAHRARAPRAAGRALCPGPARRPRPSRAHARPFRAPPEGRGAQVGRAVPAPRVPTPAPSAHRLKGRVPRSGAQSPPLACPRPPLPRTA</sequence>
<dbReference type="GeneID" id="123388909"/>
<feature type="compositionally biased region" description="Basic residues" evidence="1">
    <location>
        <begin position="212"/>
        <end position="229"/>
    </location>
</feature>
<dbReference type="RefSeq" id="XP_044925281.1">
    <property type="nucleotide sequence ID" value="XM_045069346.1"/>
</dbReference>
<keyword evidence="2" id="KW-1185">Reference proteome</keyword>
<evidence type="ECO:0000256" key="1">
    <source>
        <dbReference type="SAM" id="MobiDB-lite"/>
    </source>
</evidence>
<proteinExistence type="predicted"/>
<reference evidence="3" key="1">
    <citation type="submission" date="2025-08" db="UniProtKB">
        <authorList>
            <consortium name="RefSeq"/>
        </authorList>
    </citation>
    <scope>IDENTIFICATION</scope>
    <source>
        <tissue evidence="3">Brain</tissue>
    </source>
</reference>
<dbReference type="AlphaFoldDB" id="A0A8U0RHI4"/>
<feature type="region of interest" description="Disordered" evidence="1">
    <location>
        <begin position="23"/>
        <end position="102"/>
    </location>
</feature>
<feature type="compositionally biased region" description="Low complexity" evidence="1">
    <location>
        <begin position="230"/>
        <end position="241"/>
    </location>
</feature>
<feature type="compositionally biased region" description="Basic residues" evidence="1">
    <location>
        <begin position="243"/>
        <end position="254"/>
    </location>
</feature>
<gene>
    <name evidence="3" type="primary">LOC123388909</name>
</gene>
<evidence type="ECO:0000313" key="2">
    <source>
        <dbReference type="Proteomes" id="UP000000715"/>
    </source>
</evidence>
<evidence type="ECO:0000313" key="3">
    <source>
        <dbReference type="RefSeq" id="XP_044925281.1"/>
    </source>
</evidence>
<feature type="region of interest" description="Disordered" evidence="1">
    <location>
        <begin position="128"/>
        <end position="310"/>
    </location>
</feature>
<accession>A0A8U0RHI4</accession>
<organism evidence="2 3">
    <name type="scientific">Mustela putorius furo</name>
    <name type="common">European domestic ferret</name>
    <name type="synonym">Mustela furo</name>
    <dbReference type="NCBI Taxonomy" id="9669"/>
    <lineage>
        <taxon>Eukaryota</taxon>
        <taxon>Metazoa</taxon>
        <taxon>Chordata</taxon>
        <taxon>Craniata</taxon>
        <taxon>Vertebrata</taxon>
        <taxon>Euteleostomi</taxon>
        <taxon>Mammalia</taxon>
        <taxon>Eutheria</taxon>
        <taxon>Laurasiatheria</taxon>
        <taxon>Carnivora</taxon>
        <taxon>Caniformia</taxon>
        <taxon>Musteloidea</taxon>
        <taxon>Mustelidae</taxon>
        <taxon>Mustelinae</taxon>
        <taxon>Mustela</taxon>
    </lineage>
</organism>
<name>A0A8U0RHI4_MUSPF</name>
<protein>
    <submittedName>
        <fullName evidence="3">Serine/arginine repetitive matrix protein 1-like</fullName>
    </submittedName>
</protein>
<dbReference type="Proteomes" id="UP000000715">
    <property type="component" value="Unplaced"/>
</dbReference>
<feature type="compositionally biased region" description="Basic and acidic residues" evidence="1">
    <location>
        <begin position="23"/>
        <end position="37"/>
    </location>
</feature>
<feature type="compositionally biased region" description="Pro residues" evidence="1">
    <location>
        <begin position="299"/>
        <end position="310"/>
    </location>
</feature>